<evidence type="ECO:0000313" key="2">
    <source>
        <dbReference type="Proteomes" id="UP001501638"/>
    </source>
</evidence>
<accession>A0ABN3K220</accession>
<dbReference type="Gene3D" id="2.60.120.10">
    <property type="entry name" value="Jelly Rolls"/>
    <property type="match status" value="1"/>
</dbReference>
<comment type="caution">
    <text evidence="1">The sequence shown here is derived from an EMBL/GenBank/DDBJ whole genome shotgun (WGS) entry which is preliminary data.</text>
</comment>
<dbReference type="SUPFAM" id="SSF51182">
    <property type="entry name" value="RmlC-like cupins"/>
    <property type="match status" value="1"/>
</dbReference>
<name>A0ABN3K220_9ACTN</name>
<dbReference type="InterPro" id="IPR011051">
    <property type="entry name" value="RmlC_Cupin_sf"/>
</dbReference>
<organism evidence="1 2">
    <name type="scientific">Streptomyces macrosporus</name>
    <dbReference type="NCBI Taxonomy" id="44032"/>
    <lineage>
        <taxon>Bacteria</taxon>
        <taxon>Bacillati</taxon>
        <taxon>Actinomycetota</taxon>
        <taxon>Actinomycetes</taxon>
        <taxon>Kitasatosporales</taxon>
        <taxon>Streptomycetaceae</taxon>
        <taxon>Streptomyces</taxon>
    </lineage>
</organism>
<protein>
    <recommendedName>
        <fullName evidence="3">Cupin 2 conserved barrel domain-containing protein</fullName>
    </recommendedName>
</protein>
<dbReference type="RefSeq" id="WP_344323420.1">
    <property type="nucleotide sequence ID" value="NZ_BAAASZ010000023.1"/>
</dbReference>
<keyword evidence="2" id="KW-1185">Reference proteome</keyword>
<proteinExistence type="predicted"/>
<dbReference type="Proteomes" id="UP001501638">
    <property type="component" value="Unassembled WGS sequence"/>
</dbReference>
<gene>
    <name evidence="1" type="ORF">GCM10010405_32490</name>
</gene>
<evidence type="ECO:0008006" key="3">
    <source>
        <dbReference type="Google" id="ProtNLM"/>
    </source>
</evidence>
<evidence type="ECO:0000313" key="1">
    <source>
        <dbReference type="EMBL" id="GAA2446577.1"/>
    </source>
</evidence>
<sequence length="194" mass="19898">MSPETPRVLTDLDGLVAGASPEQGGALWRLAESGRQLDANLVRLPPGASVGEHVENDLDVLLLVVDGGGEIEDGAGGRTALAPKALVWLPRTSRRALRAGPEGLVYLTVHRRRPGMTVRGLASAGRREPVGNVEVGAGIGAEIGSGTGNAEGSEGGEAPCLMNRVCPACGRLNERADAAVCERCGEPLPTGPEA</sequence>
<dbReference type="InterPro" id="IPR014710">
    <property type="entry name" value="RmlC-like_jellyroll"/>
</dbReference>
<dbReference type="EMBL" id="BAAASZ010000023">
    <property type="protein sequence ID" value="GAA2446577.1"/>
    <property type="molecule type" value="Genomic_DNA"/>
</dbReference>
<reference evidence="1 2" key="1">
    <citation type="journal article" date="2019" name="Int. J. Syst. Evol. Microbiol.">
        <title>The Global Catalogue of Microorganisms (GCM) 10K type strain sequencing project: providing services to taxonomists for standard genome sequencing and annotation.</title>
        <authorList>
            <consortium name="The Broad Institute Genomics Platform"/>
            <consortium name="The Broad Institute Genome Sequencing Center for Infectious Disease"/>
            <person name="Wu L."/>
            <person name="Ma J."/>
        </authorList>
    </citation>
    <scope>NUCLEOTIDE SEQUENCE [LARGE SCALE GENOMIC DNA]</scope>
    <source>
        <strain evidence="1 2">JCM 6305</strain>
    </source>
</reference>